<keyword evidence="5" id="KW-0805">Transcription regulation</keyword>
<feature type="region of interest" description="Disordered" evidence="10">
    <location>
        <begin position="418"/>
        <end position="650"/>
    </location>
</feature>
<feature type="region of interest" description="Disordered" evidence="10">
    <location>
        <begin position="147"/>
        <end position="190"/>
    </location>
</feature>
<feature type="compositionally biased region" description="Polar residues" evidence="10">
    <location>
        <begin position="1397"/>
        <end position="1406"/>
    </location>
</feature>
<dbReference type="InterPro" id="IPR036431">
    <property type="entry name" value="ARID_dom_sf"/>
</dbReference>
<feature type="compositionally biased region" description="Basic and acidic residues" evidence="10">
    <location>
        <begin position="953"/>
        <end position="965"/>
    </location>
</feature>
<gene>
    <name evidence="12" type="ORF">Cfor_00689</name>
</gene>
<dbReference type="Gene3D" id="2.30.30.140">
    <property type="match status" value="3"/>
</dbReference>
<feature type="compositionally biased region" description="Basic and acidic residues" evidence="10">
    <location>
        <begin position="1095"/>
        <end position="1107"/>
    </location>
</feature>
<evidence type="ECO:0000313" key="12">
    <source>
        <dbReference type="EMBL" id="GFG31074.1"/>
    </source>
</evidence>
<dbReference type="InterPro" id="IPR000953">
    <property type="entry name" value="Chromo/chromo_shadow_dom"/>
</dbReference>
<feature type="compositionally biased region" description="Basic and acidic residues" evidence="10">
    <location>
        <begin position="1046"/>
        <end position="1055"/>
    </location>
</feature>
<dbReference type="GO" id="GO:0005694">
    <property type="term" value="C:chromosome"/>
    <property type="evidence" value="ECO:0007669"/>
    <property type="project" value="UniProtKB-ARBA"/>
</dbReference>
<keyword evidence="3" id="KW-0832">Ubl conjugation</keyword>
<feature type="compositionally biased region" description="Basic and acidic residues" evidence="10">
    <location>
        <begin position="514"/>
        <end position="524"/>
    </location>
</feature>
<evidence type="ECO:0000256" key="5">
    <source>
        <dbReference type="ARBA" id="ARBA00023015"/>
    </source>
</evidence>
<proteinExistence type="predicted"/>
<dbReference type="GO" id="GO:0006325">
    <property type="term" value="P:chromatin organization"/>
    <property type="evidence" value="ECO:0007669"/>
    <property type="project" value="UniProtKB-KW"/>
</dbReference>
<feature type="compositionally biased region" description="Basic and acidic residues" evidence="10">
    <location>
        <begin position="633"/>
        <end position="643"/>
    </location>
</feature>
<organism evidence="12 13">
    <name type="scientific">Coptotermes formosanus</name>
    <name type="common">Formosan subterranean termite</name>
    <dbReference type="NCBI Taxonomy" id="36987"/>
    <lineage>
        <taxon>Eukaryota</taxon>
        <taxon>Metazoa</taxon>
        <taxon>Ecdysozoa</taxon>
        <taxon>Arthropoda</taxon>
        <taxon>Hexapoda</taxon>
        <taxon>Insecta</taxon>
        <taxon>Pterygota</taxon>
        <taxon>Neoptera</taxon>
        <taxon>Polyneoptera</taxon>
        <taxon>Dictyoptera</taxon>
        <taxon>Blattodea</taxon>
        <taxon>Blattoidea</taxon>
        <taxon>Termitoidae</taxon>
        <taxon>Rhinotermitidae</taxon>
        <taxon>Coptotermes</taxon>
    </lineage>
</organism>
<feature type="domain" description="ARID" evidence="11">
    <location>
        <begin position="319"/>
        <end position="411"/>
    </location>
</feature>
<dbReference type="EMBL" id="BLKM01007598">
    <property type="protein sequence ID" value="GFG31074.1"/>
    <property type="molecule type" value="Genomic_DNA"/>
</dbReference>
<dbReference type="SMART" id="SM00333">
    <property type="entry name" value="TUDOR"/>
    <property type="match status" value="1"/>
</dbReference>
<dbReference type="SUPFAM" id="SSF54160">
    <property type="entry name" value="Chromo domain-like"/>
    <property type="match status" value="1"/>
</dbReference>
<dbReference type="InterPro" id="IPR002999">
    <property type="entry name" value="Tudor"/>
</dbReference>
<dbReference type="CDD" id="cd20390">
    <property type="entry name" value="Tudor_ARID4_rpt2"/>
    <property type="match status" value="1"/>
</dbReference>
<feature type="region of interest" description="Disordered" evidence="10">
    <location>
        <begin position="1318"/>
        <end position="1349"/>
    </location>
</feature>
<dbReference type="Gene3D" id="1.10.150.60">
    <property type="entry name" value="ARID DNA-binding domain"/>
    <property type="match status" value="1"/>
</dbReference>
<feature type="region of interest" description="Disordered" evidence="10">
    <location>
        <begin position="1832"/>
        <end position="1953"/>
    </location>
</feature>
<feature type="compositionally biased region" description="Low complexity" evidence="10">
    <location>
        <begin position="1680"/>
        <end position="1697"/>
    </location>
</feature>
<reference evidence="13" key="1">
    <citation type="submission" date="2020-01" db="EMBL/GenBank/DDBJ databases">
        <title>Draft genome sequence of the Termite Coptotermes fromosanus.</title>
        <authorList>
            <person name="Itakura S."/>
            <person name="Yosikawa Y."/>
            <person name="Umezawa K."/>
        </authorList>
    </citation>
    <scope>NUCLEOTIDE SEQUENCE [LARGE SCALE GENOMIC DNA]</scope>
</reference>
<feature type="compositionally biased region" description="Acidic residues" evidence="10">
    <location>
        <begin position="842"/>
        <end position="855"/>
    </location>
</feature>
<feature type="compositionally biased region" description="Low complexity" evidence="10">
    <location>
        <begin position="773"/>
        <end position="808"/>
    </location>
</feature>
<keyword evidence="7" id="KW-0804">Transcription</keyword>
<name>A0A6L2PF26_COPFO</name>
<feature type="compositionally biased region" description="Basic and acidic residues" evidence="10">
    <location>
        <begin position="542"/>
        <end position="570"/>
    </location>
</feature>
<feature type="compositionally biased region" description="Basic and acidic residues" evidence="10">
    <location>
        <begin position="862"/>
        <end position="892"/>
    </location>
</feature>
<protein>
    <recommendedName>
        <fullName evidence="11">ARID domain-containing protein</fullName>
    </recommendedName>
</protein>
<feature type="compositionally biased region" description="Basic and acidic residues" evidence="10">
    <location>
        <begin position="1497"/>
        <end position="1507"/>
    </location>
</feature>
<dbReference type="InterPro" id="IPR025995">
    <property type="entry name" value="Tudor-knot"/>
</dbReference>
<dbReference type="InterPro" id="IPR012603">
    <property type="entry name" value="ARID4A/B_PWWP"/>
</dbReference>
<dbReference type="SMART" id="SM00501">
    <property type="entry name" value="BRIGHT"/>
    <property type="match status" value="1"/>
</dbReference>
<keyword evidence="2" id="KW-0597">Phosphoprotein</keyword>
<evidence type="ECO:0000259" key="11">
    <source>
        <dbReference type="PROSITE" id="PS51011"/>
    </source>
</evidence>
<feature type="compositionally biased region" description="Basic and acidic residues" evidence="10">
    <location>
        <begin position="1460"/>
        <end position="1469"/>
    </location>
</feature>
<comment type="caution">
    <text evidence="12">The sequence shown here is derived from an EMBL/GenBank/DDBJ whole genome shotgun (WGS) entry which is preliminary data.</text>
</comment>
<dbReference type="SUPFAM" id="SSF63748">
    <property type="entry name" value="Tudor/PWWP/MBT"/>
    <property type="match status" value="1"/>
</dbReference>
<dbReference type="PANTHER" id="PTHR13964:SF27">
    <property type="entry name" value="HAT-TRICK, ISOFORM D"/>
    <property type="match status" value="1"/>
</dbReference>
<feature type="region of interest" description="Disordered" evidence="10">
    <location>
        <begin position="1197"/>
        <end position="1264"/>
    </location>
</feature>
<feature type="compositionally biased region" description="Basic and acidic residues" evidence="10">
    <location>
        <begin position="579"/>
        <end position="620"/>
    </location>
</feature>
<feature type="compositionally biased region" description="Basic residues" evidence="10">
    <location>
        <begin position="422"/>
        <end position="431"/>
    </location>
</feature>
<feature type="compositionally biased region" description="Acidic residues" evidence="10">
    <location>
        <begin position="1449"/>
        <end position="1459"/>
    </location>
</feature>
<feature type="compositionally biased region" description="Basic and acidic residues" evidence="10">
    <location>
        <begin position="1861"/>
        <end position="1873"/>
    </location>
</feature>
<feature type="region of interest" description="Disordered" evidence="10">
    <location>
        <begin position="1288"/>
        <end position="1307"/>
    </location>
</feature>
<evidence type="ECO:0000256" key="8">
    <source>
        <dbReference type="ARBA" id="ARBA00023242"/>
    </source>
</evidence>
<dbReference type="SMART" id="SM01014">
    <property type="entry name" value="ARID"/>
    <property type="match status" value="1"/>
</dbReference>
<evidence type="ECO:0000313" key="13">
    <source>
        <dbReference type="Proteomes" id="UP000502823"/>
    </source>
</evidence>
<feature type="region of interest" description="Disordered" evidence="10">
    <location>
        <begin position="752"/>
        <end position="984"/>
    </location>
</feature>
<dbReference type="InterPro" id="IPR051232">
    <property type="entry name" value="ARID/SWI1_ChromRemod"/>
</dbReference>
<feature type="region of interest" description="Disordered" evidence="10">
    <location>
        <begin position="1382"/>
        <end position="1524"/>
    </location>
</feature>
<keyword evidence="9" id="KW-0175">Coiled coil</keyword>
<feature type="compositionally biased region" description="Basic and acidic residues" evidence="10">
    <location>
        <begin position="1321"/>
        <end position="1341"/>
    </location>
</feature>
<dbReference type="PANTHER" id="PTHR13964">
    <property type="entry name" value="RBP-RELATED"/>
    <property type="match status" value="1"/>
</dbReference>
<feature type="region of interest" description="Disordered" evidence="10">
    <location>
        <begin position="299"/>
        <end position="320"/>
    </location>
</feature>
<evidence type="ECO:0000256" key="9">
    <source>
        <dbReference type="SAM" id="Coils"/>
    </source>
</evidence>
<dbReference type="Pfam" id="PF08169">
    <property type="entry name" value="RBB1NT"/>
    <property type="match status" value="1"/>
</dbReference>
<feature type="region of interest" description="Disordered" evidence="10">
    <location>
        <begin position="1648"/>
        <end position="1667"/>
    </location>
</feature>
<feature type="compositionally biased region" description="Polar residues" evidence="10">
    <location>
        <begin position="1198"/>
        <end position="1212"/>
    </location>
</feature>
<keyword evidence="1" id="KW-1017">Isopeptide bond</keyword>
<feature type="region of interest" description="Disordered" evidence="10">
    <location>
        <begin position="1094"/>
        <end position="1127"/>
    </location>
</feature>
<feature type="compositionally biased region" description="Polar residues" evidence="10">
    <location>
        <begin position="809"/>
        <end position="818"/>
    </location>
</feature>
<feature type="compositionally biased region" description="Basic and acidic residues" evidence="10">
    <location>
        <begin position="1420"/>
        <end position="1433"/>
    </location>
</feature>
<dbReference type="SUPFAM" id="SSF46774">
    <property type="entry name" value="ARID-like"/>
    <property type="match status" value="1"/>
</dbReference>
<dbReference type="Pfam" id="PF01388">
    <property type="entry name" value="ARID"/>
    <property type="match status" value="1"/>
</dbReference>
<accession>A0A6L2PF26</accession>
<evidence type="ECO:0000256" key="4">
    <source>
        <dbReference type="ARBA" id="ARBA00022853"/>
    </source>
</evidence>
<feature type="compositionally biased region" description="Basic and acidic residues" evidence="10">
    <location>
        <begin position="1808"/>
        <end position="1817"/>
    </location>
</feature>
<feature type="region of interest" description="Disordered" evidence="10">
    <location>
        <begin position="1677"/>
        <end position="1697"/>
    </location>
</feature>
<dbReference type="Pfam" id="PF11717">
    <property type="entry name" value="Tudor-knot"/>
    <property type="match status" value="1"/>
</dbReference>
<keyword evidence="6" id="KW-0238">DNA-binding</keyword>
<feature type="compositionally biased region" description="Polar residues" evidence="10">
    <location>
        <begin position="1928"/>
        <end position="1950"/>
    </location>
</feature>
<keyword evidence="8" id="KW-0539">Nucleus</keyword>
<dbReference type="OrthoDB" id="10068428at2759"/>
<evidence type="ECO:0000256" key="2">
    <source>
        <dbReference type="ARBA" id="ARBA00022553"/>
    </source>
</evidence>
<dbReference type="InterPro" id="IPR001606">
    <property type="entry name" value="ARID_dom"/>
</dbReference>
<dbReference type="CDD" id="cd20389">
    <property type="entry name" value="Tudor_ARID4_rpt1"/>
    <property type="match status" value="1"/>
</dbReference>
<dbReference type="Proteomes" id="UP000502823">
    <property type="component" value="Unassembled WGS sequence"/>
</dbReference>
<keyword evidence="4" id="KW-0156">Chromatin regulator</keyword>
<feature type="compositionally biased region" description="Basic and acidic residues" evidence="10">
    <location>
        <begin position="434"/>
        <end position="502"/>
    </location>
</feature>
<feature type="compositionally biased region" description="Basic and acidic residues" evidence="10">
    <location>
        <begin position="180"/>
        <end position="190"/>
    </location>
</feature>
<dbReference type="SMART" id="SM00298">
    <property type="entry name" value="CHROMO"/>
    <property type="match status" value="1"/>
</dbReference>
<feature type="region of interest" description="Disordered" evidence="10">
    <location>
        <begin position="1733"/>
        <end position="1818"/>
    </location>
</feature>
<feature type="coiled-coil region" evidence="9">
    <location>
        <begin position="1971"/>
        <end position="2005"/>
    </location>
</feature>
<dbReference type="FunFam" id="1.10.150.60:FF:000013">
    <property type="entry name" value="AT-rich interactive domain-containing protein 4B"/>
    <property type="match status" value="1"/>
</dbReference>
<feature type="compositionally biased region" description="Gly residues" evidence="10">
    <location>
        <begin position="1902"/>
        <end position="1921"/>
    </location>
</feature>
<dbReference type="InParanoid" id="A0A6L2PF26"/>
<feature type="compositionally biased region" description="Acidic residues" evidence="10">
    <location>
        <begin position="307"/>
        <end position="318"/>
    </location>
</feature>
<keyword evidence="13" id="KW-1185">Reference proteome</keyword>
<dbReference type="InterPro" id="IPR016197">
    <property type="entry name" value="Chromo-like_dom_sf"/>
</dbReference>
<evidence type="ECO:0000256" key="10">
    <source>
        <dbReference type="SAM" id="MobiDB-lite"/>
    </source>
</evidence>
<feature type="region of interest" description="Disordered" evidence="10">
    <location>
        <begin position="1046"/>
        <end position="1067"/>
    </location>
</feature>
<dbReference type="GO" id="GO:0000976">
    <property type="term" value="F:transcription cis-regulatory region binding"/>
    <property type="evidence" value="ECO:0007669"/>
    <property type="project" value="TreeGrafter"/>
</dbReference>
<dbReference type="PROSITE" id="PS51011">
    <property type="entry name" value="ARID"/>
    <property type="match status" value="1"/>
</dbReference>
<evidence type="ECO:0000256" key="3">
    <source>
        <dbReference type="ARBA" id="ARBA00022843"/>
    </source>
</evidence>
<feature type="compositionally biased region" description="Low complexity" evidence="10">
    <location>
        <begin position="1747"/>
        <end position="1757"/>
    </location>
</feature>
<sequence length="2029" mass="225878">MSHQSHAAVKSYNNVRAASYIKDSGDDPPYLAVGTEVSAKYKGAFCEAKVRKVVRSVKCKVTFKLGLGSAIITDDQIRGTLRVGSVCEVKHPEKKEFVEATINKIQDCSQYTVVFDDGDITTLRRTALCLKSGRHFAESETLDQLPLTHPEHFGNPVIGGRKGRRNRQIHGDDSSDDEDNPRKGKRKEEKEADIGKVVCVELGDKKKQKDNWFPGLVVAPTAQDTVRIRVRDEYLVRSFKDGRYFTVPKKEATEFTREIGAKVDNNTLRTAVEKALLYLDRDELPPHWDRDLLFRMDESSGNSDSDGGFDSDSSDDEPREEKDHFVAQLYKFMDDRGTPINKGPIIGTRDVDLYKLFKVVHKLGGYNRVTNQNQWKTISHKLGFGQGSSSIVNLVKQAYKKFLHSFEDFYRKLGCTMVNHPRGNRSRHRSGRSLIRDRDRATPINPLRDKASVVIEKSKGKEEKPKTNDTIKDEAEEKTERLRVRETRKDDKGKEVRSRAAIEDDSSSSSITKTENKNTEDAMRSRQISNLAVALTQDESSSEEKVKVKDGKQKPKDNKTKKDEKLRLSGEKIQQTRSKSKEDIRQKKDTVTPDRRPSESRTPVRETEKRIPSRPKKEEEMVLGLKKRGRKRKDTDEKSKSEESMGQLASHISVGIGDKLKVYYGPTHESKVTYEAKVLDIEEDGNRSVYLVHYTGWNTRYDEWIKRGRIADNLSWTPSRAKRLRHQQAQAQLKIVILSIGIVSFQASKPVLGKRGRPSVCGRTPDVPNAQQPPRSTTPSSVTSSSSRTKSPATSASVSRSSGGSRVTRNTGDPNNIVSGPEFRRRTRRMSGHTDISMLSESESEEYESEVETEVESTQTRSRAEKRILLAEKEEAIKDEGSKEDVKKLERPFRRKAGKRKEEEDEDDKDSVREDDGLELVPDTDAPNEVLQSLEKRRSKRTKKMTVTPAIEKNPEDEPKVEASVKQEPGAESEEEQPKGRDFDLNQIRSELKGIEKAVKLSQDVVHQTEEKCSQLILDDKTGLIDVRCKTEEEEEEEGEVQCILMEEKVPEKTGDPNTEDVYEFKEPEPFEFEVRSKRDTLLDERAGKLNRRPRIFDDVEPKEEKSPRKKLIRSAMTNKTEGKDDVPFEGEVKKRFRRSVTKKVDTVAESKRMDLVLADEVRLSPAKPLPVEPLTPQKSRQVSACEEAFNKLCESPSYHTSTKQCKNQAPSSLAPKSVKPPELETLSLFSELPGEGPDEGEDDSEDRLVISETDETETEMREPLFTYPQRHHEELFLTLVSPEATAVSAPESTVTPPKLSPGAPQLLPMAADTLTNCGSEKNEEVTQRDAGHEGSEKANEKSSSVRMSDDVMMLLKGGEEDDFEDDPINAAIQRVIEQAMTDEESNDMDIFGGKRSSCNCDNMQQEAVVAPKQEPPAVEEPRKDSPLKEMGKRKTGGRKPVLSKEFVEDTDSDSDSSDAEERLVIAKIDEDDDNMSSSSSQCSVKLRGNESPNFELKLEPSDRGEDSATEAEETGSKPQVTETTTCITAVVEKNVEVTGKDDRLLEAEMGHGVDDSENTATVKTNEEDAPGVQDTEHTELASAVVVQCNSSPKNESISLPKPDKLLEEENVEVAMSVVQTPVEKSDEAEKCEEEAESNLQSLLCEETIPGSPAPASDSLQVVESCREESKTPVIEMPFASAPGSNCTSSSSNGKSSAAVPIFVSSPIMESPGTIVPITVDLSASIQMHTVTTVSPTISSPPPPPQVQVQPLPVPVSGASPGISKRNSNEAAPVMDNTPPTTPDSSLSTISGSPREERDGMSPTLDNESSKSHRDSFEIDLDSCAEGIKVDHYSEEDSLLNIDVSNSSENRLRGMKLSKKPCSDLDKELESSPKKRRRSRKRSDCESNKRSRHSSGRSVRSIGGGGGGEGSGGGTGGGGGSDSDDTSENSTAGGCTPLTNTETVLSSRSPRPSKYNFYVELDPELDGTQRIALLQQKLQELRKTYMNVKAELACIDRRRKKLRRREREAFFVSKIRQGGPEMLEVLDRV</sequence>
<dbReference type="GO" id="GO:0006357">
    <property type="term" value="P:regulation of transcription by RNA polymerase II"/>
    <property type="evidence" value="ECO:0007669"/>
    <property type="project" value="TreeGrafter"/>
</dbReference>
<feature type="compositionally biased region" description="Acidic residues" evidence="10">
    <location>
        <begin position="1237"/>
        <end position="1246"/>
    </location>
</feature>
<evidence type="ECO:0000256" key="7">
    <source>
        <dbReference type="ARBA" id="ARBA00023163"/>
    </source>
</evidence>
<dbReference type="FunFam" id="2.30.30.140:FF:000009">
    <property type="entry name" value="AT-rich interactive domain-containing protein 4B"/>
    <property type="match status" value="1"/>
</dbReference>
<evidence type="ECO:0000256" key="6">
    <source>
        <dbReference type="ARBA" id="ARBA00023125"/>
    </source>
</evidence>
<dbReference type="GO" id="GO:0005634">
    <property type="term" value="C:nucleus"/>
    <property type="evidence" value="ECO:0007669"/>
    <property type="project" value="TreeGrafter"/>
</dbReference>
<evidence type="ECO:0000256" key="1">
    <source>
        <dbReference type="ARBA" id="ARBA00022499"/>
    </source>
</evidence>